<organism evidence="2 3">
    <name type="scientific">Papaver atlanticum</name>
    <dbReference type="NCBI Taxonomy" id="357466"/>
    <lineage>
        <taxon>Eukaryota</taxon>
        <taxon>Viridiplantae</taxon>
        <taxon>Streptophyta</taxon>
        <taxon>Embryophyta</taxon>
        <taxon>Tracheophyta</taxon>
        <taxon>Spermatophyta</taxon>
        <taxon>Magnoliopsida</taxon>
        <taxon>Ranunculales</taxon>
        <taxon>Papaveraceae</taxon>
        <taxon>Papaveroideae</taxon>
        <taxon>Papaver</taxon>
    </lineage>
</organism>
<keyword evidence="1" id="KW-1133">Transmembrane helix</keyword>
<dbReference type="Proteomes" id="UP001202328">
    <property type="component" value="Unassembled WGS sequence"/>
</dbReference>
<keyword evidence="3" id="KW-1185">Reference proteome</keyword>
<dbReference type="AlphaFoldDB" id="A0AAD4SI72"/>
<protein>
    <submittedName>
        <fullName evidence="2">Uncharacterized protein</fullName>
    </submittedName>
</protein>
<evidence type="ECO:0000313" key="3">
    <source>
        <dbReference type="Proteomes" id="UP001202328"/>
    </source>
</evidence>
<dbReference type="EMBL" id="JAJJMB010010902">
    <property type="protein sequence ID" value="KAI3905908.1"/>
    <property type="molecule type" value="Genomic_DNA"/>
</dbReference>
<accession>A0AAD4SI72</accession>
<evidence type="ECO:0000313" key="2">
    <source>
        <dbReference type="EMBL" id="KAI3905908.1"/>
    </source>
</evidence>
<comment type="caution">
    <text evidence="2">The sequence shown here is derived from an EMBL/GenBank/DDBJ whole genome shotgun (WGS) entry which is preliminary data.</text>
</comment>
<proteinExistence type="predicted"/>
<evidence type="ECO:0000256" key="1">
    <source>
        <dbReference type="SAM" id="Phobius"/>
    </source>
</evidence>
<keyword evidence="1" id="KW-0472">Membrane</keyword>
<feature type="transmembrane region" description="Helical" evidence="1">
    <location>
        <begin position="53"/>
        <end position="76"/>
    </location>
</feature>
<sequence>MRLLAEIIHILDNTIATANKYYVSSTEDLKYLTSMYLCGPYVADFSLSFFRKYVAGAIVLLYFLVCRGCKIIILLML</sequence>
<keyword evidence="1" id="KW-0812">Transmembrane</keyword>
<gene>
    <name evidence="2" type="ORF">MKW98_030483</name>
</gene>
<reference evidence="2" key="1">
    <citation type="submission" date="2022-04" db="EMBL/GenBank/DDBJ databases">
        <title>A functionally conserved STORR gene fusion in Papaver species that diverged 16.8 million years ago.</title>
        <authorList>
            <person name="Catania T."/>
        </authorList>
    </citation>
    <scope>NUCLEOTIDE SEQUENCE</scope>
    <source>
        <strain evidence="2">S-188037</strain>
    </source>
</reference>
<name>A0AAD4SI72_9MAGN</name>